<evidence type="ECO:0000313" key="3">
    <source>
        <dbReference type="EMBL" id="MQY22691.1"/>
    </source>
</evidence>
<proteinExistence type="predicted"/>
<dbReference type="AlphaFoldDB" id="A0A7K0DAZ6"/>
<dbReference type="PROSITE" id="PS50937">
    <property type="entry name" value="HTH_MERR_2"/>
    <property type="match status" value="1"/>
</dbReference>
<dbReference type="Proteomes" id="UP000438448">
    <property type="component" value="Unassembled WGS sequence"/>
</dbReference>
<dbReference type="RefSeq" id="WP_153414477.1">
    <property type="nucleotide sequence ID" value="NZ_WEGK01000014.1"/>
</dbReference>
<dbReference type="EMBL" id="WEGK01000014">
    <property type="protein sequence ID" value="MQY22691.1"/>
    <property type="molecule type" value="Genomic_DNA"/>
</dbReference>
<dbReference type="SMART" id="SM00422">
    <property type="entry name" value="HTH_MERR"/>
    <property type="match status" value="1"/>
</dbReference>
<protein>
    <recommendedName>
        <fullName evidence="2">HTH merR-type domain-containing protein</fullName>
    </recommendedName>
</protein>
<dbReference type="GO" id="GO:0003700">
    <property type="term" value="F:DNA-binding transcription factor activity"/>
    <property type="evidence" value="ECO:0007669"/>
    <property type="project" value="InterPro"/>
</dbReference>
<reference evidence="3 4" key="1">
    <citation type="submission" date="2019-10" db="EMBL/GenBank/DDBJ databases">
        <title>Nocardia macrotermitis sp. nov. and Nocardia aurantia sp. nov., isolated from the gut of fungus growing-termite Macrotermes natalensis.</title>
        <authorList>
            <person name="Benndorf R."/>
            <person name="Schwitalla J."/>
            <person name="Martin K."/>
            <person name="De Beer W."/>
            <person name="Kaster A.-K."/>
            <person name="Vollmers J."/>
            <person name="Poulsen M."/>
            <person name="Beemelmanns C."/>
        </authorList>
    </citation>
    <scope>NUCLEOTIDE SEQUENCE [LARGE SCALE GENOMIC DNA]</scope>
    <source>
        <strain evidence="3 4">RB20</strain>
    </source>
</reference>
<name>A0A7K0DAZ6_9NOCA</name>
<evidence type="ECO:0000259" key="2">
    <source>
        <dbReference type="PROSITE" id="PS50937"/>
    </source>
</evidence>
<comment type="caution">
    <text evidence="3">The sequence shown here is derived from an EMBL/GenBank/DDBJ whole genome shotgun (WGS) entry which is preliminary data.</text>
</comment>
<sequence length="157" mass="17297">MDDVVRYTIGELAERTGLSARTIRFWSDAGVIPPVGRSAGGYRLYGVEAVGRLELVRTLRELGVGLARVREVLEHAGRAVEQGTAPESDSGRAVLDRIVPTDLGPTETAALLEWLDLVAEPRVERYWELLSLIDDRPLGQRAVPAFAWLAEAVRAHR</sequence>
<dbReference type="PRINTS" id="PR00040">
    <property type="entry name" value="HTHMERR"/>
</dbReference>
<dbReference type="SUPFAM" id="SSF46955">
    <property type="entry name" value="Putative DNA-binding domain"/>
    <property type="match status" value="1"/>
</dbReference>
<dbReference type="PANTHER" id="PTHR30204">
    <property type="entry name" value="REDOX-CYCLING DRUG-SENSING TRANSCRIPTIONAL ACTIVATOR SOXR"/>
    <property type="match status" value="1"/>
</dbReference>
<evidence type="ECO:0000313" key="4">
    <source>
        <dbReference type="Proteomes" id="UP000438448"/>
    </source>
</evidence>
<dbReference type="Pfam" id="PF13411">
    <property type="entry name" value="MerR_1"/>
    <property type="match status" value="1"/>
</dbReference>
<dbReference type="InterPro" id="IPR000551">
    <property type="entry name" value="MerR-type_HTH_dom"/>
</dbReference>
<dbReference type="OrthoDB" id="9809391at2"/>
<evidence type="ECO:0000256" key="1">
    <source>
        <dbReference type="ARBA" id="ARBA00023125"/>
    </source>
</evidence>
<dbReference type="PANTHER" id="PTHR30204:SF93">
    <property type="entry name" value="HTH MERR-TYPE DOMAIN-CONTAINING PROTEIN"/>
    <property type="match status" value="1"/>
</dbReference>
<feature type="domain" description="HTH merR-type" evidence="2">
    <location>
        <begin position="6"/>
        <end position="75"/>
    </location>
</feature>
<keyword evidence="1" id="KW-0238">DNA-binding</keyword>
<dbReference type="CDD" id="cd00592">
    <property type="entry name" value="HTH_MerR-like"/>
    <property type="match status" value="1"/>
</dbReference>
<dbReference type="InterPro" id="IPR047057">
    <property type="entry name" value="MerR_fam"/>
</dbReference>
<accession>A0A7K0DAZ6</accession>
<dbReference type="Gene3D" id="1.10.1660.10">
    <property type="match status" value="1"/>
</dbReference>
<dbReference type="GO" id="GO:0003677">
    <property type="term" value="F:DNA binding"/>
    <property type="evidence" value="ECO:0007669"/>
    <property type="project" value="UniProtKB-KW"/>
</dbReference>
<keyword evidence="4" id="KW-1185">Reference proteome</keyword>
<organism evidence="3 4">
    <name type="scientific">Nocardia macrotermitis</name>
    <dbReference type="NCBI Taxonomy" id="2585198"/>
    <lineage>
        <taxon>Bacteria</taxon>
        <taxon>Bacillati</taxon>
        <taxon>Actinomycetota</taxon>
        <taxon>Actinomycetes</taxon>
        <taxon>Mycobacteriales</taxon>
        <taxon>Nocardiaceae</taxon>
        <taxon>Nocardia</taxon>
    </lineage>
</organism>
<dbReference type="InterPro" id="IPR009061">
    <property type="entry name" value="DNA-bd_dom_put_sf"/>
</dbReference>
<gene>
    <name evidence="3" type="ORF">NRB20_58130</name>
</gene>